<dbReference type="Proteomes" id="UP001206925">
    <property type="component" value="Unassembled WGS sequence"/>
</dbReference>
<dbReference type="EMBL" id="JAMZMK010000044">
    <property type="protein sequence ID" value="KAI7757899.1"/>
    <property type="molecule type" value="Genomic_DNA"/>
</dbReference>
<protein>
    <submittedName>
        <fullName evidence="1">Uncharacterized protein</fullName>
    </submittedName>
</protein>
<sequence>VKTVSVVVKERACAHNGWPKDLEVTFSGGSGVGTGATSSGYMFDTKGLKSIVQEVSGGIKV</sequence>
<evidence type="ECO:0000313" key="2">
    <source>
        <dbReference type="Proteomes" id="UP001206925"/>
    </source>
</evidence>
<reference evidence="1" key="1">
    <citation type="submission" date="2022-06" db="EMBL/GenBank/DDBJ databases">
        <title>Uncovering the hologenomic basis of an extraordinary plant invasion.</title>
        <authorList>
            <person name="Bieker V.C."/>
            <person name="Martin M.D."/>
            <person name="Gilbert T."/>
            <person name="Hodgins K."/>
            <person name="Battlay P."/>
            <person name="Petersen B."/>
            <person name="Wilson J."/>
        </authorList>
    </citation>
    <scope>NUCLEOTIDE SEQUENCE</scope>
    <source>
        <strain evidence="1">AA19_3_7</strain>
        <tissue evidence="1">Leaf</tissue>
    </source>
</reference>
<keyword evidence="2" id="KW-1185">Reference proteome</keyword>
<dbReference type="AlphaFoldDB" id="A0AAD5GYR4"/>
<name>A0AAD5GYR4_AMBAR</name>
<organism evidence="1 2">
    <name type="scientific">Ambrosia artemisiifolia</name>
    <name type="common">Common ragweed</name>
    <dbReference type="NCBI Taxonomy" id="4212"/>
    <lineage>
        <taxon>Eukaryota</taxon>
        <taxon>Viridiplantae</taxon>
        <taxon>Streptophyta</taxon>
        <taxon>Embryophyta</taxon>
        <taxon>Tracheophyta</taxon>
        <taxon>Spermatophyta</taxon>
        <taxon>Magnoliopsida</taxon>
        <taxon>eudicotyledons</taxon>
        <taxon>Gunneridae</taxon>
        <taxon>Pentapetalae</taxon>
        <taxon>asterids</taxon>
        <taxon>campanulids</taxon>
        <taxon>Asterales</taxon>
        <taxon>Asteraceae</taxon>
        <taxon>Asteroideae</taxon>
        <taxon>Heliantheae alliance</taxon>
        <taxon>Heliantheae</taxon>
        <taxon>Ambrosia</taxon>
    </lineage>
</organism>
<comment type="caution">
    <text evidence="1">The sequence shown here is derived from an EMBL/GenBank/DDBJ whole genome shotgun (WGS) entry which is preliminary data.</text>
</comment>
<proteinExistence type="predicted"/>
<evidence type="ECO:0000313" key="1">
    <source>
        <dbReference type="EMBL" id="KAI7757899.1"/>
    </source>
</evidence>
<feature type="non-terminal residue" evidence="1">
    <location>
        <position position="61"/>
    </location>
</feature>
<gene>
    <name evidence="1" type="ORF">M8C21_025116</name>
</gene>
<accession>A0AAD5GYR4</accession>